<dbReference type="AlphaFoldDB" id="B6GBD8"/>
<dbReference type="GO" id="GO:0016791">
    <property type="term" value="F:phosphatase activity"/>
    <property type="evidence" value="ECO:0007669"/>
    <property type="project" value="UniProtKB-ARBA"/>
</dbReference>
<dbReference type="PROSITE" id="PS01229">
    <property type="entry name" value="COF_2"/>
    <property type="match status" value="1"/>
</dbReference>
<accession>B6GBD8</accession>
<comment type="caution">
    <text evidence="1">The sequence shown here is derived from an EMBL/GenBank/DDBJ whole genome shotgun (WGS) entry which is preliminary data.</text>
</comment>
<organism evidence="1 2">
    <name type="scientific">Collinsella stercoris DSM 13279</name>
    <dbReference type="NCBI Taxonomy" id="445975"/>
    <lineage>
        <taxon>Bacteria</taxon>
        <taxon>Bacillati</taxon>
        <taxon>Actinomycetota</taxon>
        <taxon>Coriobacteriia</taxon>
        <taxon>Coriobacteriales</taxon>
        <taxon>Coriobacteriaceae</taxon>
        <taxon>Collinsella</taxon>
    </lineage>
</organism>
<sequence>MVRRPIGPALKISRGADMIKAAFFDIDGTLVGFKTHRVAESTWRAIELMRARGIRVVIASGRSVAEMQEELKGVFDAYVTMNGQLCFDERGTYRDAHIDDADVRVLVEQARAGLYDLYVMQRVRSFVNNRGPLVVELGRQVGLDYEVGSLDMAYELPVYQFNVFGGPEVEDVFLSKTEHVVATRWNKLFCDVIPAEGGKDFGVRATLERLGITPDEAIAFGDGENDLTMFDAVGTSVAMGNAWDVVKDRATHITTDVDDDGIWNACVELGII</sequence>
<dbReference type="GO" id="GO:0000287">
    <property type="term" value="F:magnesium ion binding"/>
    <property type="evidence" value="ECO:0007669"/>
    <property type="project" value="TreeGrafter"/>
</dbReference>
<dbReference type="Proteomes" id="UP000003560">
    <property type="component" value="Unassembled WGS sequence"/>
</dbReference>
<protein>
    <submittedName>
        <fullName evidence="1">Cof-like hydrolase</fullName>
    </submittedName>
</protein>
<keyword evidence="1" id="KW-0378">Hydrolase</keyword>
<reference evidence="1 2" key="2">
    <citation type="submission" date="2008-10" db="EMBL/GenBank/DDBJ databases">
        <authorList>
            <person name="Fulton L."/>
            <person name="Clifton S."/>
            <person name="Fulton B."/>
            <person name="Xu J."/>
            <person name="Minx P."/>
            <person name="Pepin K.H."/>
            <person name="Johnson M."/>
            <person name="Thiruvilangam P."/>
            <person name="Bhonagiri V."/>
            <person name="Nash W.E."/>
            <person name="Mardis E.R."/>
            <person name="Wilson R.K."/>
        </authorList>
    </citation>
    <scope>NUCLEOTIDE SEQUENCE [LARGE SCALE GENOMIC DNA]</scope>
    <source>
        <strain evidence="1 2">DSM 13279</strain>
    </source>
</reference>
<evidence type="ECO:0000313" key="1">
    <source>
        <dbReference type="EMBL" id="EEA90400.1"/>
    </source>
</evidence>
<dbReference type="InterPro" id="IPR000150">
    <property type="entry name" value="Cof"/>
</dbReference>
<dbReference type="Gene3D" id="3.40.50.1000">
    <property type="entry name" value="HAD superfamily/HAD-like"/>
    <property type="match status" value="1"/>
</dbReference>
<dbReference type="SUPFAM" id="SSF56784">
    <property type="entry name" value="HAD-like"/>
    <property type="match status" value="1"/>
</dbReference>
<evidence type="ECO:0000313" key="2">
    <source>
        <dbReference type="Proteomes" id="UP000003560"/>
    </source>
</evidence>
<gene>
    <name evidence="1" type="ORF">COLSTE_01397</name>
</gene>
<keyword evidence="2" id="KW-1185">Reference proteome</keyword>
<dbReference type="PANTHER" id="PTHR10000">
    <property type="entry name" value="PHOSPHOSERINE PHOSPHATASE"/>
    <property type="match status" value="1"/>
</dbReference>
<dbReference type="GO" id="GO:0005829">
    <property type="term" value="C:cytosol"/>
    <property type="evidence" value="ECO:0007669"/>
    <property type="project" value="TreeGrafter"/>
</dbReference>
<dbReference type="Pfam" id="PF08282">
    <property type="entry name" value="Hydrolase_3"/>
    <property type="match status" value="1"/>
</dbReference>
<dbReference type="Gene3D" id="3.30.1240.10">
    <property type="match status" value="1"/>
</dbReference>
<dbReference type="STRING" id="445975.COLSTE_01397"/>
<dbReference type="eggNOG" id="COG0561">
    <property type="taxonomic scope" value="Bacteria"/>
</dbReference>
<proteinExistence type="predicted"/>
<reference evidence="1 2" key="1">
    <citation type="submission" date="2008-10" db="EMBL/GenBank/DDBJ databases">
        <title>Draft genome sequence of Collinsella stercoris (DSM 13279).</title>
        <authorList>
            <person name="Sudarsanam P."/>
            <person name="Ley R."/>
            <person name="Guruge J."/>
            <person name="Turnbaugh P.J."/>
            <person name="Mahowald M."/>
            <person name="Liep D."/>
            <person name="Gordon J."/>
        </authorList>
    </citation>
    <scope>NUCLEOTIDE SEQUENCE [LARGE SCALE GENOMIC DNA]</scope>
    <source>
        <strain evidence="1 2">DSM 13279</strain>
    </source>
</reference>
<dbReference type="NCBIfam" id="TIGR00099">
    <property type="entry name" value="Cof-subfamily"/>
    <property type="match status" value="1"/>
</dbReference>
<dbReference type="SFLD" id="SFLDS00003">
    <property type="entry name" value="Haloacid_Dehalogenase"/>
    <property type="match status" value="1"/>
</dbReference>
<dbReference type="SFLD" id="SFLDG01140">
    <property type="entry name" value="C2.B:_Phosphomannomutase_and_P"/>
    <property type="match status" value="1"/>
</dbReference>
<name>B6GBD8_9ACTN</name>
<dbReference type="HOGENOM" id="CLU_044146_7_0_11"/>
<dbReference type="InterPro" id="IPR023214">
    <property type="entry name" value="HAD_sf"/>
</dbReference>
<dbReference type="EMBL" id="ABXJ01000073">
    <property type="protein sequence ID" value="EEA90400.1"/>
    <property type="molecule type" value="Genomic_DNA"/>
</dbReference>
<dbReference type="PANTHER" id="PTHR10000:SF25">
    <property type="entry name" value="PHOSPHATASE YKRA-RELATED"/>
    <property type="match status" value="1"/>
</dbReference>
<dbReference type="InterPro" id="IPR036412">
    <property type="entry name" value="HAD-like_sf"/>
</dbReference>